<dbReference type="SUPFAM" id="SSF47954">
    <property type="entry name" value="Cyclin-like"/>
    <property type="match status" value="1"/>
</dbReference>
<evidence type="ECO:0000313" key="4">
    <source>
        <dbReference type="EMBL" id="KAJ3689927.1"/>
    </source>
</evidence>
<keyword evidence="2" id="KW-0132">Cell division</keyword>
<dbReference type="GO" id="GO:0051301">
    <property type="term" value="P:cell division"/>
    <property type="evidence" value="ECO:0007669"/>
    <property type="project" value="UniProtKB-KW"/>
</dbReference>
<evidence type="ECO:0008006" key="6">
    <source>
        <dbReference type="Google" id="ProtNLM"/>
    </source>
</evidence>
<dbReference type="EMBL" id="JAMRDG010000002">
    <property type="protein sequence ID" value="KAJ3689927.1"/>
    <property type="molecule type" value="Genomic_DNA"/>
</dbReference>
<dbReference type="InterPro" id="IPR036915">
    <property type="entry name" value="Cyclin-like_sf"/>
</dbReference>
<sequence>MLLIQLTTFNVRHLTHSHLFNDLPPLPFYIRSLSLLLLRGQRNQRKHEKYITRNLHNKCHLKSLPMADPACDPGSIPKVVSILSSLLERVSERNDAASSSPSTSLSNTAMVTRSVASAFQGLTKPAISVRDYLERIFRFAGCSPSCYVVAYIYLDRYLQRHPTVTIDSLNVHRFLITSVLTAVKFIDDICYNNAYFAKVGGITLMEMNYLEVDFLFGVGFELNVTPVTFTSYCSILQNEMQYLETQHLPPPSRLNCFTSEEESSNCHQKQLAV</sequence>
<evidence type="ECO:0000256" key="2">
    <source>
        <dbReference type="ARBA" id="ARBA00022618"/>
    </source>
</evidence>
<dbReference type="Proteomes" id="UP001210211">
    <property type="component" value="Unassembled WGS sequence"/>
</dbReference>
<organism evidence="4 5">
    <name type="scientific">Rhynchospora tenuis</name>
    <dbReference type="NCBI Taxonomy" id="198213"/>
    <lineage>
        <taxon>Eukaryota</taxon>
        <taxon>Viridiplantae</taxon>
        <taxon>Streptophyta</taxon>
        <taxon>Embryophyta</taxon>
        <taxon>Tracheophyta</taxon>
        <taxon>Spermatophyta</taxon>
        <taxon>Magnoliopsida</taxon>
        <taxon>Liliopsida</taxon>
        <taxon>Poales</taxon>
        <taxon>Cyperaceae</taxon>
        <taxon>Cyperoideae</taxon>
        <taxon>Rhynchosporeae</taxon>
        <taxon>Rhynchospora</taxon>
    </lineage>
</organism>
<dbReference type="PANTHER" id="PTHR15615">
    <property type="match status" value="1"/>
</dbReference>
<dbReference type="Pfam" id="PF08613">
    <property type="entry name" value="Cyclin"/>
    <property type="match status" value="1"/>
</dbReference>
<evidence type="ECO:0000256" key="1">
    <source>
        <dbReference type="ARBA" id="ARBA00007215"/>
    </source>
</evidence>
<protein>
    <recommendedName>
        <fullName evidence="6">Cyclin</fullName>
    </recommendedName>
</protein>
<dbReference type="PANTHER" id="PTHR15615:SF91">
    <property type="entry name" value="CYCLIN-P4-1"/>
    <property type="match status" value="1"/>
</dbReference>
<dbReference type="GO" id="GO:0019901">
    <property type="term" value="F:protein kinase binding"/>
    <property type="evidence" value="ECO:0007669"/>
    <property type="project" value="InterPro"/>
</dbReference>
<keyword evidence="5" id="KW-1185">Reference proteome</keyword>
<proteinExistence type="inferred from homology"/>
<reference evidence="4 5" key="1">
    <citation type="journal article" date="2022" name="Cell">
        <title>Repeat-based holocentromeres influence genome architecture and karyotype evolution.</title>
        <authorList>
            <person name="Hofstatter P.G."/>
            <person name="Thangavel G."/>
            <person name="Lux T."/>
            <person name="Neumann P."/>
            <person name="Vondrak T."/>
            <person name="Novak P."/>
            <person name="Zhang M."/>
            <person name="Costa L."/>
            <person name="Castellani M."/>
            <person name="Scott A."/>
            <person name="Toegelov H."/>
            <person name="Fuchs J."/>
            <person name="Mata-Sucre Y."/>
            <person name="Dias Y."/>
            <person name="Vanzela A.L.L."/>
            <person name="Huettel B."/>
            <person name="Almeida C.C.S."/>
            <person name="Simkova H."/>
            <person name="Souza G."/>
            <person name="Pedrosa-Harand A."/>
            <person name="Macas J."/>
            <person name="Mayer K.F.X."/>
            <person name="Houben A."/>
            <person name="Marques A."/>
        </authorList>
    </citation>
    <scope>NUCLEOTIDE SEQUENCE [LARGE SCALE GENOMIC DNA]</scope>
    <source>
        <tissue evidence="4">Leaves</tissue>
    </source>
</reference>
<name>A0AAD6EMJ6_9POAL</name>
<accession>A0AAD6EMJ6</accession>
<evidence type="ECO:0000313" key="5">
    <source>
        <dbReference type="Proteomes" id="UP001210211"/>
    </source>
</evidence>
<evidence type="ECO:0000256" key="3">
    <source>
        <dbReference type="ARBA" id="ARBA00023306"/>
    </source>
</evidence>
<gene>
    <name evidence="4" type="ORF">LUZ61_019091</name>
</gene>
<comment type="caution">
    <text evidence="4">The sequence shown here is derived from an EMBL/GenBank/DDBJ whole genome shotgun (WGS) entry which is preliminary data.</text>
</comment>
<dbReference type="AlphaFoldDB" id="A0AAD6EMJ6"/>
<keyword evidence="3" id="KW-0131">Cell cycle</keyword>
<dbReference type="InterPro" id="IPR013922">
    <property type="entry name" value="Cyclin_PHO80-like"/>
</dbReference>
<dbReference type="Gene3D" id="1.10.472.10">
    <property type="entry name" value="Cyclin-like"/>
    <property type="match status" value="1"/>
</dbReference>
<comment type="similarity">
    <text evidence="1">Belongs to the cyclin family. Cyclin U/P subfamily.</text>
</comment>